<proteinExistence type="predicted"/>
<evidence type="ECO:0000313" key="2">
    <source>
        <dbReference type="Proteomes" id="UP000682403"/>
    </source>
</evidence>
<evidence type="ECO:0008006" key="3">
    <source>
        <dbReference type="Google" id="ProtNLM"/>
    </source>
</evidence>
<evidence type="ECO:0000313" key="1">
    <source>
        <dbReference type="EMBL" id="MBS2967565.1"/>
    </source>
</evidence>
<accession>A0ABS5LA13</accession>
<name>A0ABS5LA13_9BACI</name>
<dbReference type="RefSeq" id="WP_211556103.1">
    <property type="nucleotide sequence ID" value="NZ_JAGVRK010000001.1"/>
</dbReference>
<sequence>MSIVLDQVRLDESEEQLVKSESARAYLKMLKLERELKKEIKEFSQKLQKDEIQSISQYFNVPKYLTVREVANLTGVSQQIVRRHCASEKYKGYQASGANGTWHIESEQFNELPGFMDFISKRNDKFEKTKKAAELTKDMINEEINNDGN</sequence>
<dbReference type="EMBL" id="JAGVRK010000001">
    <property type="protein sequence ID" value="MBS2967565.1"/>
    <property type="molecule type" value="Genomic_DNA"/>
</dbReference>
<comment type="caution">
    <text evidence="1">The sequence shown here is derived from an EMBL/GenBank/DDBJ whole genome shotgun (WGS) entry which is preliminary data.</text>
</comment>
<gene>
    <name evidence="1" type="ORF">J9317_02100</name>
</gene>
<reference evidence="1 2" key="1">
    <citation type="submission" date="2021-04" db="EMBL/GenBank/DDBJ databases">
        <title>Metabacillus sp. strain KIGAM252 whole genome sequence.</title>
        <authorList>
            <person name="Seo M.-J."/>
            <person name="Cho E.-S."/>
            <person name="Hwang C.Y."/>
            <person name="Yoon D.J."/>
        </authorList>
    </citation>
    <scope>NUCLEOTIDE SEQUENCE [LARGE SCALE GENOMIC DNA]</scope>
    <source>
        <strain evidence="1 2">KIGAM252</strain>
    </source>
</reference>
<dbReference type="Proteomes" id="UP000682403">
    <property type="component" value="Unassembled WGS sequence"/>
</dbReference>
<keyword evidence="2" id="KW-1185">Reference proteome</keyword>
<organism evidence="1 2">
    <name type="scientific">Metabacillus flavus</name>
    <dbReference type="NCBI Taxonomy" id="2823519"/>
    <lineage>
        <taxon>Bacteria</taxon>
        <taxon>Bacillati</taxon>
        <taxon>Bacillota</taxon>
        <taxon>Bacilli</taxon>
        <taxon>Bacillales</taxon>
        <taxon>Bacillaceae</taxon>
        <taxon>Metabacillus</taxon>
    </lineage>
</organism>
<protein>
    <recommendedName>
        <fullName evidence="3">DNA-binding protein</fullName>
    </recommendedName>
</protein>